<dbReference type="Gene3D" id="1.10.3210.10">
    <property type="entry name" value="Hypothetical protein af1432"/>
    <property type="match status" value="1"/>
</dbReference>
<organism evidence="2 3">
    <name type="scientific">Salinivibrio kushneri</name>
    <dbReference type="NCBI Taxonomy" id="1908198"/>
    <lineage>
        <taxon>Bacteria</taxon>
        <taxon>Pseudomonadati</taxon>
        <taxon>Pseudomonadota</taxon>
        <taxon>Gammaproteobacteria</taxon>
        <taxon>Vibrionales</taxon>
        <taxon>Vibrionaceae</taxon>
        <taxon>Salinivibrio</taxon>
    </lineage>
</organism>
<dbReference type="InterPro" id="IPR037522">
    <property type="entry name" value="HD_GYP_dom"/>
</dbReference>
<sequence>MQWLTKWFRSDVDSVQTQRLFQSLLTLAWTVEAKDPYTGGHLWRVSQFASAVAKAERWSKEEQAIATLGGFLHDLGKISVPDAILKKTDKLTDDEFAIIQSHPNEGMYILEGHPLGPIVRNAVGLHHERVDGRGYPNKLSGDAIPAEAKLIAICDAFDAMTSHRPYRQAMPKQKAIDIVEENLGSQFDTSVGQRFVNLAKAGEFDAIIAHTDEGIPLHHCPTCGPTITRYRDDAPGQLLHCPLCLQQAKLVITDNTYDLEPTGVQIPASQQRRRPDTGLIKRVIQQTISTLPTQALLERAEGGR</sequence>
<protein>
    <recommendedName>
        <fullName evidence="1">HD-GYP domain-containing protein</fullName>
    </recommendedName>
</protein>
<dbReference type="Pfam" id="PF13487">
    <property type="entry name" value="HD_5"/>
    <property type="match status" value="1"/>
</dbReference>
<proteinExistence type="predicted"/>
<dbReference type="EMBL" id="MUEK01000001">
    <property type="protein sequence ID" value="OOE41755.1"/>
    <property type="molecule type" value="Genomic_DNA"/>
</dbReference>
<evidence type="ECO:0000313" key="3">
    <source>
        <dbReference type="Proteomes" id="UP000189021"/>
    </source>
</evidence>
<keyword evidence="3" id="KW-1185">Reference proteome</keyword>
<accession>A0AB36K1B5</accession>
<evidence type="ECO:0000259" key="1">
    <source>
        <dbReference type="PROSITE" id="PS51832"/>
    </source>
</evidence>
<evidence type="ECO:0000313" key="2">
    <source>
        <dbReference type="EMBL" id="OOE41755.1"/>
    </source>
</evidence>
<gene>
    <name evidence="2" type="ORF">BZG00_01940</name>
</gene>
<dbReference type="AlphaFoldDB" id="A0AB36K1B5"/>
<dbReference type="GO" id="GO:0008081">
    <property type="term" value="F:phosphoric diester hydrolase activity"/>
    <property type="evidence" value="ECO:0007669"/>
    <property type="project" value="UniProtKB-ARBA"/>
</dbReference>
<dbReference type="PANTHER" id="PTHR43155">
    <property type="entry name" value="CYCLIC DI-GMP PHOSPHODIESTERASE PA4108-RELATED"/>
    <property type="match status" value="1"/>
</dbReference>
<feature type="domain" description="HD-GYP" evidence="1">
    <location>
        <begin position="16"/>
        <end position="211"/>
    </location>
</feature>
<comment type="caution">
    <text evidence="2">The sequence shown here is derived from an EMBL/GenBank/DDBJ whole genome shotgun (WGS) entry which is preliminary data.</text>
</comment>
<dbReference type="InterPro" id="IPR003607">
    <property type="entry name" value="HD/PDEase_dom"/>
</dbReference>
<dbReference type="PANTHER" id="PTHR43155:SF2">
    <property type="entry name" value="CYCLIC DI-GMP PHOSPHODIESTERASE PA4108"/>
    <property type="match status" value="1"/>
</dbReference>
<dbReference type="SUPFAM" id="SSF109604">
    <property type="entry name" value="HD-domain/PDEase-like"/>
    <property type="match status" value="1"/>
</dbReference>
<reference evidence="2 3" key="1">
    <citation type="journal article" date="2017" name="Genome Announc.">
        <title>Draft Genome Sequences of Salinivibrio proteolyticus, Salinivibrio sharmensis, Salinivibrio siamensis, Salinivibrio costicola subsp. alcaliphilus, Salinivibrio costicola subsp. vallismortis, and 29 New Isolates Belonging to the Genus Salinivibrio.</title>
        <authorList>
            <person name="Lopez-Hermoso C."/>
            <person name="de la Haba R.R."/>
            <person name="Sanchez-Porro C."/>
            <person name="Bayliss S.C."/>
            <person name="Feil E.J."/>
            <person name="Ventosa A."/>
        </authorList>
    </citation>
    <scope>NUCLEOTIDE SEQUENCE [LARGE SCALE GENOMIC DNA]</scope>
    <source>
        <strain evidence="2 3">AL184</strain>
    </source>
</reference>
<name>A0AB36K1B5_9GAMM</name>
<dbReference type="SMART" id="SM00471">
    <property type="entry name" value="HDc"/>
    <property type="match status" value="1"/>
</dbReference>
<dbReference type="RefSeq" id="WP_077658747.1">
    <property type="nucleotide sequence ID" value="NZ_CP040021.1"/>
</dbReference>
<dbReference type="Proteomes" id="UP000189021">
    <property type="component" value="Unassembled WGS sequence"/>
</dbReference>
<dbReference type="PROSITE" id="PS51832">
    <property type="entry name" value="HD_GYP"/>
    <property type="match status" value="1"/>
</dbReference>
<dbReference type="CDD" id="cd00077">
    <property type="entry name" value="HDc"/>
    <property type="match status" value="1"/>
</dbReference>